<proteinExistence type="predicted"/>
<feature type="region of interest" description="Disordered" evidence="1">
    <location>
        <begin position="200"/>
        <end position="220"/>
    </location>
</feature>
<dbReference type="Proteomes" id="UP000094527">
    <property type="component" value="Unassembled WGS sequence"/>
</dbReference>
<evidence type="ECO:0000313" key="3">
    <source>
        <dbReference type="Proteomes" id="UP000094527"/>
    </source>
</evidence>
<name>A0A1D2M5H4_ORCCI</name>
<comment type="caution">
    <text evidence="2">The sequence shown here is derived from an EMBL/GenBank/DDBJ whole genome shotgun (WGS) entry which is preliminary data.</text>
</comment>
<reference evidence="2 3" key="1">
    <citation type="journal article" date="2016" name="Genome Biol. Evol.">
        <title>Gene Family Evolution Reflects Adaptation to Soil Environmental Stressors in the Genome of the Collembolan Orchesella cincta.</title>
        <authorList>
            <person name="Faddeeva-Vakhrusheva A."/>
            <person name="Derks M.F."/>
            <person name="Anvar S.Y."/>
            <person name="Agamennone V."/>
            <person name="Suring W."/>
            <person name="Smit S."/>
            <person name="van Straalen N.M."/>
            <person name="Roelofs D."/>
        </authorList>
    </citation>
    <scope>NUCLEOTIDE SEQUENCE [LARGE SCALE GENOMIC DNA]</scope>
    <source>
        <tissue evidence="2">Mixed pool</tissue>
    </source>
</reference>
<evidence type="ECO:0000313" key="2">
    <source>
        <dbReference type="EMBL" id="ODM88225.1"/>
    </source>
</evidence>
<gene>
    <name evidence="2" type="ORF">Ocin01_18458</name>
</gene>
<accession>A0A1D2M5H4</accession>
<evidence type="ECO:0000256" key="1">
    <source>
        <dbReference type="SAM" id="MobiDB-lite"/>
    </source>
</evidence>
<protein>
    <submittedName>
        <fullName evidence="2">Uncharacterized protein</fullName>
    </submittedName>
</protein>
<dbReference type="EMBL" id="LJIJ01003947">
    <property type="protein sequence ID" value="ODM88225.1"/>
    <property type="molecule type" value="Genomic_DNA"/>
</dbReference>
<keyword evidence="3" id="KW-1185">Reference proteome</keyword>
<dbReference type="AlphaFoldDB" id="A0A1D2M5H4"/>
<organism evidence="2 3">
    <name type="scientific">Orchesella cincta</name>
    <name type="common">Springtail</name>
    <name type="synonym">Podura cincta</name>
    <dbReference type="NCBI Taxonomy" id="48709"/>
    <lineage>
        <taxon>Eukaryota</taxon>
        <taxon>Metazoa</taxon>
        <taxon>Ecdysozoa</taxon>
        <taxon>Arthropoda</taxon>
        <taxon>Hexapoda</taxon>
        <taxon>Collembola</taxon>
        <taxon>Entomobryomorpha</taxon>
        <taxon>Entomobryoidea</taxon>
        <taxon>Orchesellidae</taxon>
        <taxon>Orchesellinae</taxon>
        <taxon>Orchesella</taxon>
    </lineage>
</organism>
<sequence length="504" mass="58171">MVGEKIPLSEYLGTGSPDFNKGYGIKRWERIDNCEETFAENFFDIVKAAIARKYRQRCPDATFMKSIFDRYDGNGVASASPKIGDNEELNFAGFKTKSGRYLESYEEFISKLEKSSKSPAAVSLSIVETKEVLSRSISTSSPCKSNSSLPTDEVCDALLDALNDTRSYVEIEGMHCSKMMLAKWATRYLLQSKKTAEVPSQTDFPKSEEISVGCQTDPVPITRNPEGQNSLLGEYGGQQNLAWNNVPNTMTNSAPTNQAFYYQPRFSTSSYQSRPSTSSYQPNQCNRYYNRYQVNQTKLQQALNWQPRNDDQKKTFHEVKEDLFNVLVVSKCINYGYVIKEFQRIVPEPLNFAKLGMPDLRTLLIQMRDCVTLKKQRFTEQYFVFPKLTGETFETVSHIAELVAEQRDRDIIPIPHESTLVECDLSDLFVEEVTYFQHTNSNLHHQMPQNYNYWYYAAAAAQSSQNFNNYYRFRNYSQQDQNFHQNCWQWMHQFNSAKNQNSMP</sequence>